<organism evidence="1 2">
    <name type="scientific">Olea europaea subsp. europaea</name>
    <dbReference type="NCBI Taxonomy" id="158383"/>
    <lineage>
        <taxon>Eukaryota</taxon>
        <taxon>Viridiplantae</taxon>
        <taxon>Streptophyta</taxon>
        <taxon>Embryophyta</taxon>
        <taxon>Tracheophyta</taxon>
        <taxon>Spermatophyta</taxon>
        <taxon>Magnoliopsida</taxon>
        <taxon>eudicotyledons</taxon>
        <taxon>Gunneridae</taxon>
        <taxon>Pentapetalae</taxon>
        <taxon>asterids</taxon>
        <taxon>lamiids</taxon>
        <taxon>Lamiales</taxon>
        <taxon>Oleaceae</taxon>
        <taxon>Oleeae</taxon>
        <taxon>Olea</taxon>
    </lineage>
</organism>
<gene>
    <name evidence="1" type="ORF">OLEA9_A019484</name>
</gene>
<evidence type="ECO:0000313" key="1">
    <source>
        <dbReference type="EMBL" id="CAA2969293.1"/>
    </source>
</evidence>
<dbReference type="EMBL" id="CACTIH010001936">
    <property type="protein sequence ID" value="CAA2969293.1"/>
    <property type="molecule type" value="Genomic_DNA"/>
</dbReference>
<keyword evidence="2" id="KW-1185">Reference proteome</keyword>
<protein>
    <submittedName>
        <fullName evidence="1">Uncharacterized protein</fullName>
    </submittedName>
</protein>
<proteinExistence type="predicted"/>
<name>A0A8S0QU47_OLEEU</name>
<dbReference type="Proteomes" id="UP000594638">
    <property type="component" value="Unassembled WGS sequence"/>
</dbReference>
<dbReference type="AlphaFoldDB" id="A0A8S0QU47"/>
<accession>A0A8S0QU47</accession>
<dbReference type="Gramene" id="OE9A019484T1">
    <property type="protein sequence ID" value="OE9A019484C1"/>
    <property type="gene ID" value="OE9A019484"/>
</dbReference>
<comment type="caution">
    <text evidence="1">The sequence shown here is derived from an EMBL/GenBank/DDBJ whole genome shotgun (WGS) entry which is preliminary data.</text>
</comment>
<reference evidence="1 2" key="1">
    <citation type="submission" date="2019-12" db="EMBL/GenBank/DDBJ databases">
        <authorList>
            <person name="Alioto T."/>
            <person name="Alioto T."/>
            <person name="Gomez Garrido J."/>
        </authorList>
    </citation>
    <scope>NUCLEOTIDE SEQUENCE [LARGE SCALE GENOMIC DNA]</scope>
</reference>
<evidence type="ECO:0000313" key="2">
    <source>
        <dbReference type="Proteomes" id="UP000594638"/>
    </source>
</evidence>
<sequence>MSSTKDEIAPRRIRERLNEEASLQRAPITREPWPVASVVRYRRGSLRNMTKLAVILTRELVTIVVNIRAIS</sequence>